<reference evidence="7" key="1">
    <citation type="submission" date="2018-06" db="EMBL/GenBank/DDBJ databases">
        <authorList>
            <person name="Zhirakovskaya E."/>
        </authorList>
    </citation>
    <scope>NUCLEOTIDE SEQUENCE</scope>
</reference>
<dbReference type="PROSITE" id="PS00389">
    <property type="entry name" value="ATPASE_DELTA"/>
    <property type="match status" value="1"/>
</dbReference>
<organism evidence="7">
    <name type="scientific">hydrothermal vent metagenome</name>
    <dbReference type="NCBI Taxonomy" id="652676"/>
    <lineage>
        <taxon>unclassified sequences</taxon>
        <taxon>metagenomes</taxon>
        <taxon>ecological metagenomes</taxon>
    </lineage>
</organism>
<dbReference type="GO" id="GO:0046933">
    <property type="term" value="F:proton-transporting ATP synthase activity, rotational mechanism"/>
    <property type="evidence" value="ECO:0007669"/>
    <property type="project" value="InterPro"/>
</dbReference>
<dbReference type="NCBIfam" id="NF004402">
    <property type="entry name" value="PRK05758.2-2"/>
    <property type="match status" value="1"/>
</dbReference>
<gene>
    <name evidence="7" type="ORF">MNBD_GAMMA19-1526</name>
</gene>
<evidence type="ECO:0000256" key="5">
    <source>
        <dbReference type="ARBA" id="ARBA00023136"/>
    </source>
</evidence>
<dbReference type="HAMAP" id="MF_01416">
    <property type="entry name" value="ATP_synth_delta_bact"/>
    <property type="match status" value="1"/>
</dbReference>
<dbReference type="NCBIfam" id="TIGR01145">
    <property type="entry name" value="ATP_synt_delta"/>
    <property type="match status" value="1"/>
</dbReference>
<proteinExistence type="inferred from homology"/>
<evidence type="ECO:0000256" key="6">
    <source>
        <dbReference type="ARBA" id="ARBA00023310"/>
    </source>
</evidence>
<dbReference type="SUPFAM" id="SSF47928">
    <property type="entry name" value="N-terminal domain of the delta subunit of the F1F0-ATP synthase"/>
    <property type="match status" value="1"/>
</dbReference>
<dbReference type="Pfam" id="PF00213">
    <property type="entry name" value="OSCP"/>
    <property type="match status" value="1"/>
</dbReference>
<dbReference type="PANTHER" id="PTHR11910">
    <property type="entry name" value="ATP SYNTHASE DELTA CHAIN"/>
    <property type="match status" value="1"/>
</dbReference>
<evidence type="ECO:0000256" key="2">
    <source>
        <dbReference type="ARBA" id="ARBA00022448"/>
    </source>
</evidence>
<dbReference type="InterPro" id="IPR000711">
    <property type="entry name" value="ATPase_OSCP/dsu"/>
</dbReference>
<evidence type="ECO:0000256" key="4">
    <source>
        <dbReference type="ARBA" id="ARBA00023065"/>
    </source>
</evidence>
<comment type="subcellular location">
    <subcellularLocation>
        <location evidence="1">Membrane</location>
    </subcellularLocation>
</comment>
<keyword evidence="7" id="KW-0378">Hydrolase</keyword>
<keyword evidence="4" id="KW-0406">Ion transport</keyword>
<keyword evidence="2" id="KW-0813">Transport</keyword>
<dbReference type="AlphaFoldDB" id="A0A3B0ZT03"/>
<dbReference type="InterPro" id="IPR026015">
    <property type="entry name" value="ATP_synth_OSCP/delta_N_sf"/>
</dbReference>
<sequence>MAEKSTIARPYAEAVFQLADANGQLKEWSAMLQTVALIATDAGMQGIIGNTSVNKAQLAQLVIDVAGDVLTDSGRNLIKLLADNRRLDVIAEITVQFEILKAEAEKTVEAEMVCAQKVSAKQQSMIAAKLKARLGREVSLKCTVDESLMGGAIIKAGDMVIDGSVSGQLNKLSVELAG</sequence>
<keyword evidence="5" id="KW-0472">Membrane</keyword>
<dbReference type="Gene3D" id="1.10.520.20">
    <property type="entry name" value="N-terminal domain of the delta subunit of the F1F0-ATP synthase"/>
    <property type="match status" value="1"/>
</dbReference>
<dbReference type="PRINTS" id="PR00125">
    <property type="entry name" value="ATPASEDELTA"/>
</dbReference>
<evidence type="ECO:0000256" key="1">
    <source>
        <dbReference type="ARBA" id="ARBA00004370"/>
    </source>
</evidence>
<dbReference type="EC" id="3.6.3.14" evidence="7"/>
<protein>
    <submittedName>
        <fullName evidence="7">ATP synthase delta chain</fullName>
        <ecNumber evidence="7">3.6.3.14</ecNumber>
    </submittedName>
</protein>
<evidence type="ECO:0000313" key="7">
    <source>
        <dbReference type="EMBL" id="VAW96608.1"/>
    </source>
</evidence>
<dbReference type="GO" id="GO:0016020">
    <property type="term" value="C:membrane"/>
    <property type="evidence" value="ECO:0007669"/>
    <property type="project" value="UniProtKB-SubCell"/>
</dbReference>
<keyword evidence="6" id="KW-0066">ATP synthesis</keyword>
<dbReference type="EMBL" id="UOFV01000093">
    <property type="protein sequence ID" value="VAW96608.1"/>
    <property type="molecule type" value="Genomic_DNA"/>
</dbReference>
<dbReference type="InterPro" id="IPR020781">
    <property type="entry name" value="ATPase_OSCP/d_CS"/>
</dbReference>
<dbReference type="GO" id="GO:0016787">
    <property type="term" value="F:hydrolase activity"/>
    <property type="evidence" value="ECO:0007669"/>
    <property type="project" value="UniProtKB-KW"/>
</dbReference>
<accession>A0A3B0ZT03</accession>
<name>A0A3B0ZT03_9ZZZZ</name>
<keyword evidence="3" id="KW-0375">Hydrogen ion transport</keyword>
<evidence type="ECO:0000256" key="3">
    <source>
        <dbReference type="ARBA" id="ARBA00022781"/>
    </source>
</evidence>